<accession>A0A1B1S6L3</accession>
<gene>
    <name evidence="1" type="ORF">A4V02_00820</name>
</gene>
<dbReference type="Pfam" id="PF18979">
    <property type="entry name" value="DUF5715"/>
    <property type="match status" value="1"/>
</dbReference>
<dbReference type="EMBL" id="CP015402">
    <property type="protein sequence ID" value="ANU62429.2"/>
    <property type="molecule type" value="Genomic_DNA"/>
</dbReference>
<dbReference type="Proteomes" id="UP000186351">
    <property type="component" value="Chromosome"/>
</dbReference>
<dbReference type="InterPro" id="IPR043769">
    <property type="entry name" value="DUF5715"/>
</dbReference>
<dbReference type="STRING" id="1796646.A4V02_00820"/>
<name>A0A1B1S6L3_9BACT</name>
<reference evidence="2" key="1">
    <citation type="submission" date="2016-04" db="EMBL/GenBank/DDBJ databases">
        <title>Complete Genome Sequences of Twelve Strains of a Stable Defined Moderately Diverse Mouse Microbiota 2 (sDMDMm2).</title>
        <authorList>
            <person name="Uchimura Y."/>
            <person name="Wyss M."/>
            <person name="Brugiroux S."/>
            <person name="Limenitakis J.P."/>
            <person name="Stecher B."/>
            <person name="McCoy K.D."/>
            <person name="Macpherson A.J."/>
        </authorList>
    </citation>
    <scope>NUCLEOTIDE SEQUENCE [LARGE SCALE GENOMIC DNA]</scope>
    <source>
        <strain evidence="2">YL27</strain>
    </source>
</reference>
<evidence type="ECO:0000313" key="1">
    <source>
        <dbReference type="EMBL" id="ANU62429.2"/>
    </source>
</evidence>
<dbReference type="KEGG" id="pary:A4V02_00820"/>
<dbReference type="AlphaFoldDB" id="A0A1B1S6L3"/>
<accession>A0A1Z2XKS2</accession>
<protein>
    <submittedName>
        <fullName evidence="1">Uncharacterized protein</fullName>
    </submittedName>
</protein>
<sequence>MPDDECVKMKINPVGGTLGRVFNDSNYIHLDEAERIGIKPIESIADVWRLKRPVCHIRSCREYGVDSLTHSLPYLVPEAAALLREIGERFNDSLQARGGGSYRLKVTSVLRTKHGIKKLRRSNRNAVEASAHQYGTTFDISYAKFLCDSVTVNRTQEDLKNLLGEVLKAIRDEGKCYVKYERKQGCFHITARDIRKEGES</sequence>
<evidence type="ECO:0000313" key="2">
    <source>
        <dbReference type="Proteomes" id="UP000186351"/>
    </source>
</evidence>
<keyword evidence="2" id="KW-1185">Reference proteome</keyword>
<organism evidence="1 2">
    <name type="scientific">Muribaculum intestinale</name>
    <dbReference type="NCBI Taxonomy" id="1796646"/>
    <lineage>
        <taxon>Bacteria</taxon>
        <taxon>Pseudomonadati</taxon>
        <taxon>Bacteroidota</taxon>
        <taxon>Bacteroidia</taxon>
        <taxon>Bacteroidales</taxon>
        <taxon>Muribaculaceae</taxon>
        <taxon>Muribaculum</taxon>
    </lineage>
</organism>
<proteinExistence type="predicted"/>